<reference evidence="3 4" key="1">
    <citation type="submission" date="2017-09" db="EMBL/GenBank/DDBJ databases">
        <title>Complete genome sequence of Oxytococcus suis strain ZY16052.</title>
        <authorList>
            <person name="Li F."/>
        </authorList>
    </citation>
    <scope>NUCLEOTIDE SEQUENCE [LARGE SCALE GENOMIC DNA]</scope>
    <source>
        <strain evidence="3 4">ZY16052</strain>
    </source>
</reference>
<dbReference type="AlphaFoldDB" id="A0A347WJ99"/>
<dbReference type="GO" id="GO:0042256">
    <property type="term" value="P:cytosolic ribosome assembly"/>
    <property type="evidence" value="ECO:0007669"/>
    <property type="project" value="UniProtKB-UniRule"/>
</dbReference>
<comment type="subcellular location">
    <subcellularLocation>
        <location evidence="2">Cytoplasm</location>
    </subcellularLocation>
</comment>
<evidence type="ECO:0000313" key="4">
    <source>
        <dbReference type="Proteomes" id="UP000263232"/>
    </source>
</evidence>
<dbReference type="Pfam" id="PF02410">
    <property type="entry name" value="RsfS"/>
    <property type="match status" value="1"/>
</dbReference>
<organism evidence="3 4">
    <name type="scientific">Suicoccus acidiformans</name>
    <dbReference type="NCBI Taxonomy" id="2036206"/>
    <lineage>
        <taxon>Bacteria</taxon>
        <taxon>Bacillati</taxon>
        <taxon>Bacillota</taxon>
        <taxon>Bacilli</taxon>
        <taxon>Lactobacillales</taxon>
        <taxon>Aerococcaceae</taxon>
        <taxon>Suicoccus</taxon>
    </lineage>
</organism>
<comment type="similarity">
    <text evidence="1 2">Belongs to the Iojap/RsfS family.</text>
</comment>
<keyword evidence="4" id="KW-1185">Reference proteome</keyword>
<dbReference type="GO" id="GO:0043023">
    <property type="term" value="F:ribosomal large subunit binding"/>
    <property type="evidence" value="ECO:0007669"/>
    <property type="project" value="TreeGrafter"/>
</dbReference>
<evidence type="ECO:0000256" key="1">
    <source>
        <dbReference type="ARBA" id="ARBA00010574"/>
    </source>
</evidence>
<dbReference type="Gene3D" id="3.30.460.10">
    <property type="entry name" value="Beta Polymerase, domain 2"/>
    <property type="match status" value="1"/>
</dbReference>
<dbReference type="PANTHER" id="PTHR21043:SF0">
    <property type="entry name" value="MITOCHONDRIAL ASSEMBLY OF RIBOSOMAL LARGE SUBUNIT PROTEIN 1"/>
    <property type="match status" value="1"/>
</dbReference>
<dbReference type="NCBIfam" id="TIGR00090">
    <property type="entry name" value="rsfS_iojap_ybeB"/>
    <property type="match status" value="1"/>
</dbReference>
<name>A0A347WJ99_9LACT</name>
<comment type="function">
    <text evidence="2">Functions as a ribosomal silencing factor. Interacts with ribosomal protein uL14 (rplN), blocking formation of intersubunit bridge B8. Prevents association of the 30S and 50S ribosomal subunits and the formation of functional ribosomes, thus repressing translation.</text>
</comment>
<dbReference type="GO" id="GO:0090071">
    <property type="term" value="P:negative regulation of ribosome biogenesis"/>
    <property type="evidence" value="ECO:0007669"/>
    <property type="project" value="UniProtKB-UniRule"/>
</dbReference>
<accession>A0A347WJ99</accession>
<dbReference type="SUPFAM" id="SSF81301">
    <property type="entry name" value="Nucleotidyltransferase"/>
    <property type="match status" value="1"/>
</dbReference>
<keyword evidence="2" id="KW-0678">Repressor</keyword>
<dbReference type="GO" id="GO:0017148">
    <property type="term" value="P:negative regulation of translation"/>
    <property type="evidence" value="ECO:0007669"/>
    <property type="project" value="UniProtKB-UniRule"/>
</dbReference>
<dbReference type="OrthoDB" id="9793681at2"/>
<evidence type="ECO:0000313" key="3">
    <source>
        <dbReference type="EMBL" id="AXY25156.1"/>
    </source>
</evidence>
<dbReference type="InterPro" id="IPR043519">
    <property type="entry name" value="NT_sf"/>
</dbReference>
<protein>
    <recommendedName>
        <fullName evidence="2">Ribosomal silencing factor RsfS</fullName>
    </recommendedName>
</protein>
<sequence length="119" mass="13568">MVQTTEQHLETVIRAADDRLGQNIMALDVQGITPIADYFVIMDAKNERQLDAVVQAILDACAEADIPVKSIEGQQGGRWVLIDLYDIVVHVFHFTERAHYNIEKNWQDAPLVDIHEWLT</sequence>
<dbReference type="Proteomes" id="UP000263232">
    <property type="component" value="Chromosome"/>
</dbReference>
<keyword evidence="2" id="KW-0810">Translation regulation</keyword>
<dbReference type="KEGG" id="abae:CL176_03425"/>
<dbReference type="InterPro" id="IPR004394">
    <property type="entry name" value="Iojap/RsfS/C7orf30"/>
</dbReference>
<proteinExistence type="inferred from homology"/>
<dbReference type="PANTHER" id="PTHR21043">
    <property type="entry name" value="IOJAP SUPERFAMILY ORTHOLOG"/>
    <property type="match status" value="1"/>
</dbReference>
<gene>
    <name evidence="2 3" type="primary">rsfS</name>
    <name evidence="3" type="ORF">CL176_03425</name>
</gene>
<dbReference type="EMBL" id="CP023434">
    <property type="protein sequence ID" value="AXY25156.1"/>
    <property type="molecule type" value="Genomic_DNA"/>
</dbReference>
<dbReference type="HAMAP" id="MF_01477">
    <property type="entry name" value="Iojap_RsfS"/>
    <property type="match status" value="1"/>
</dbReference>
<dbReference type="RefSeq" id="WP_118990071.1">
    <property type="nucleotide sequence ID" value="NZ_CP023434.1"/>
</dbReference>
<evidence type="ECO:0000256" key="2">
    <source>
        <dbReference type="HAMAP-Rule" id="MF_01477"/>
    </source>
</evidence>
<comment type="subunit">
    <text evidence="2">Interacts with ribosomal protein uL14 (rplN).</text>
</comment>
<dbReference type="GO" id="GO:0005737">
    <property type="term" value="C:cytoplasm"/>
    <property type="evidence" value="ECO:0007669"/>
    <property type="project" value="UniProtKB-SubCell"/>
</dbReference>
<keyword evidence="2" id="KW-0963">Cytoplasm</keyword>